<feature type="transmembrane region" description="Helical" evidence="1">
    <location>
        <begin position="266"/>
        <end position="291"/>
    </location>
</feature>
<evidence type="ECO:0000313" key="2">
    <source>
        <dbReference type="EMBL" id="KAJ0397058.1"/>
    </source>
</evidence>
<protein>
    <recommendedName>
        <fullName evidence="4">THH1/TOM1/TOM3 domain-containing protein</fullName>
    </recommendedName>
</protein>
<feature type="transmembrane region" description="Helical" evidence="1">
    <location>
        <begin position="123"/>
        <end position="149"/>
    </location>
</feature>
<reference evidence="2" key="1">
    <citation type="submission" date="2021-12" db="EMBL/GenBank/DDBJ databases">
        <title>Prjna785345.</title>
        <authorList>
            <person name="Rujirawat T."/>
            <person name="Krajaejun T."/>
        </authorList>
    </citation>
    <scope>NUCLEOTIDE SEQUENCE</scope>
    <source>
        <strain evidence="2">Pi057C3</strain>
    </source>
</reference>
<keyword evidence="1" id="KW-0472">Membrane</keyword>
<dbReference type="InterPro" id="IPR040226">
    <property type="entry name" value="THH1/TOM1/TOM3"/>
</dbReference>
<feature type="transmembrane region" description="Helical" evidence="1">
    <location>
        <begin position="22"/>
        <end position="42"/>
    </location>
</feature>
<feature type="transmembrane region" description="Helical" evidence="1">
    <location>
        <begin position="63"/>
        <end position="82"/>
    </location>
</feature>
<feature type="transmembrane region" description="Helical" evidence="1">
    <location>
        <begin position="225"/>
        <end position="245"/>
    </location>
</feature>
<keyword evidence="1" id="KW-1133">Transmembrane helix</keyword>
<dbReference type="Proteomes" id="UP001209570">
    <property type="component" value="Unassembled WGS sequence"/>
</dbReference>
<evidence type="ECO:0008006" key="4">
    <source>
        <dbReference type="Google" id="ProtNLM"/>
    </source>
</evidence>
<sequence>MGSFLEQICLFGEGHCFVTRSAAALSVYCYALALAYTVSVSIQRSRLGEHGHATHLLPVKRMRWFPTFLSFSYLARIGWLLLSDMHAFEWVERVPATAAPPRYRYEHMIISVPLLPTLSIDMYVLGVTAFGKLATLLYFSAFTLLLRFWEDVLHLARRAEKPLARIAANQSVIAGYTRSSTEHHQHRAQKIVLVANVWIYLVEFALLVVKTLFPTEHYQFIFQVDYGVVAVFFCLLALMLARCAFQLRTVLLKIEFSSLAATIAARVSWLGAVCAFVFFVRSVLLLVATPAMEVFDPHRSNPWIFYTVPEILPGLVVIYMMTVKKTHNNSATSAGKRLAMMDEGTPLLFPRRVSDETVSPFEGHELSI</sequence>
<gene>
    <name evidence="2" type="ORF">P43SY_010042</name>
</gene>
<organism evidence="2 3">
    <name type="scientific">Pythium insidiosum</name>
    <name type="common">Pythiosis disease agent</name>
    <dbReference type="NCBI Taxonomy" id="114742"/>
    <lineage>
        <taxon>Eukaryota</taxon>
        <taxon>Sar</taxon>
        <taxon>Stramenopiles</taxon>
        <taxon>Oomycota</taxon>
        <taxon>Peronosporomycetes</taxon>
        <taxon>Pythiales</taxon>
        <taxon>Pythiaceae</taxon>
        <taxon>Pythium</taxon>
    </lineage>
</organism>
<dbReference type="PANTHER" id="PTHR31142">
    <property type="entry name" value="TOBAMOVIRUS MULTIPLICATION PROTEIN 1-LIKE ISOFORM X1"/>
    <property type="match status" value="1"/>
</dbReference>
<dbReference type="AlphaFoldDB" id="A0AAD5LXN8"/>
<evidence type="ECO:0000256" key="1">
    <source>
        <dbReference type="SAM" id="Phobius"/>
    </source>
</evidence>
<keyword evidence="1" id="KW-0812">Transmembrane</keyword>
<proteinExistence type="predicted"/>
<dbReference type="EMBL" id="JAKCXM010000269">
    <property type="protein sequence ID" value="KAJ0397058.1"/>
    <property type="molecule type" value="Genomic_DNA"/>
</dbReference>
<feature type="transmembrane region" description="Helical" evidence="1">
    <location>
        <begin position="191"/>
        <end position="213"/>
    </location>
</feature>
<accession>A0AAD5LXN8</accession>
<name>A0AAD5LXN8_PYTIN</name>
<keyword evidence="3" id="KW-1185">Reference proteome</keyword>
<evidence type="ECO:0000313" key="3">
    <source>
        <dbReference type="Proteomes" id="UP001209570"/>
    </source>
</evidence>
<dbReference type="PANTHER" id="PTHR31142:SF3">
    <property type="entry name" value="THH1_TOM1_TOM3 DOMAIN-CONTAINING PROTEIN"/>
    <property type="match status" value="1"/>
</dbReference>
<feature type="transmembrane region" description="Helical" evidence="1">
    <location>
        <begin position="303"/>
        <end position="321"/>
    </location>
</feature>
<comment type="caution">
    <text evidence="2">The sequence shown here is derived from an EMBL/GenBank/DDBJ whole genome shotgun (WGS) entry which is preliminary data.</text>
</comment>